<dbReference type="AlphaFoldDB" id="A0A565BNL1"/>
<feature type="compositionally biased region" description="Low complexity" evidence="1">
    <location>
        <begin position="164"/>
        <end position="175"/>
    </location>
</feature>
<feature type="region of interest" description="Disordered" evidence="1">
    <location>
        <begin position="140"/>
        <end position="175"/>
    </location>
</feature>
<proteinExistence type="predicted"/>
<feature type="region of interest" description="Disordered" evidence="1">
    <location>
        <begin position="187"/>
        <end position="207"/>
    </location>
</feature>
<name>A0A565BNL1_9BRAS</name>
<dbReference type="EMBL" id="CABITT030000004">
    <property type="protein sequence ID" value="VVB03166.1"/>
    <property type="molecule type" value="Genomic_DNA"/>
</dbReference>
<evidence type="ECO:0000256" key="1">
    <source>
        <dbReference type="SAM" id="MobiDB-lite"/>
    </source>
</evidence>
<feature type="compositionally biased region" description="Basic and acidic residues" evidence="1">
    <location>
        <begin position="188"/>
        <end position="207"/>
    </location>
</feature>
<gene>
    <name evidence="2" type="ORF">ANE_LOCUS13610</name>
</gene>
<feature type="compositionally biased region" description="Basic and acidic residues" evidence="1">
    <location>
        <begin position="1"/>
        <end position="11"/>
    </location>
</feature>
<reference evidence="2" key="1">
    <citation type="submission" date="2019-07" db="EMBL/GenBank/DDBJ databases">
        <authorList>
            <person name="Dittberner H."/>
        </authorList>
    </citation>
    <scope>NUCLEOTIDE SEQUENCE [LARGE SCALE GENOMIC DNA]</scope>
</reference>
<evidence type="ECO:0000313" key="2">
    <source>
        <dbReference type="EMBL" id="VVB03166.1"/>
    </source>
</evidence>
<dbReference type="Proteomes" id="UP000489600">
    <property type="component" value="Unassembled WGS sequence"/>
</dbReference>
<accession>A0A565BNL1</accession>
<organism evidence="2 3">
    <name type="scientific">Arabis nemorensis</name>
    <dbReference type="NCBI Taxonomy" id="586526"/>
    <lineage>
        <taxon>Eukaryota</taxon>
        <taxon>Viridiplantae</taxon>
        <taxon>Streptophyta</taxon>
        <taxon>Embryophyta</taxon>
        <taxon>Tracheophyta</taxon>
        <taxon>Spermatophyta</taxon>
        <taxon>Magnoliopsida</taxon>
        <taxon>eudicotyledons</taxon>
        <taxon>Gunneridae</taxon>
        <taxon>Pentapetalae</taxon>
        <taxon>rosids</taxon>
        <taxon>malvids</taxon>
        <taxon>Brassicales</taxon>
        <taxon>Brassicaceae</taxon>
        <taxon>Arabideae</taxon>
        <taxon>Arabis</taxon>
    </lineage>
</organism>
<dbReference type="OrthoDB" id="1926326at2759"/>
<comment type="caution">
    <text evidence="2">The sequence shown here is derived from an EMBL/GenBank/DDBJ whole genome shotgun (WGS) entry which is preliminary data.</text>
</comment>
<protein>
    <submittedName>
        <fullName evidence="2">Uncharacterized protein</fullName>
    </submittedName>
</protein>
<feature type="region of interest" description="Disordered" evidence="1">
    <location>
        <begin position="1"/>
        <end position="34"/>
    </location>
</feature>
<feature type="compositionally biased region" description="Basic and acidic residues" evidence="1">
    <location>
        <begin position="20"/>
        <end position="32"/>
    </location>
</feature>
<feature type="compositionally biased region" description="Low complexity" evidence="1">
    <location>
        <begin position="146"/>
        <end position="156"/>
    </location>
</feature>
<keyword evidence="3" id="KW-1185">Reference proteome</keyword>
<evidence type="ECO:0000313" key="3">
    <source>
        <dbReference type="Proteomes" id="UP000489600"/>
    </source>
</evidence>
<sequence>MEKVGEDEGKTIVEASNSVEETRSDKEDERIRGTIADVVDPVVYTEEGSMDQSNSQMVVTFEDHDVDEYEMEDEKVLELFRRNSGLRPEVAERNNFPSINKSEGMMVLQFQEDTPAETQQTDAVFHSLNDSNEIADLGAVNQNSPELLEGSKSSSASDEEAEDSSSNSDLDTNLSRYYFDGSLPVSTHVEESETHQDEYPVPKDETKMPLLCPKQPALQPTTWRNCCGLLELLRTADP</sequence>